<dbReference type="Gene3D" id="2.160.10.10">
    <property type="entry name" value="Hexapeptide repeat proteins"/>
    <property type="match status" value="1"/>
</dbReference>
<dbReference type="EC" id="2.3.1.30" evidence="4"/>
<proteinExistence type="inferred from homology"/>
<dbReference type="InterPro" id="IPR018357">
    <property type="entry name" value="Hexapep_transf_CS"/>
</dbReference>
<dbReference type="PIRSF" id="PIRSF000441">
    <property type="entry name" value="CysE"/>
    <property type="match status" value="1"/>
</dbReference>
<protein>
    <recommendedName>
        <fullName evidence="4">Serine acetyltransferase</fullName>
        <ecNumber evidence="4">2.3.1.30</ecNumber>
    </recommendedName>
</protein>
<organism evidence="5 6">
    <name type="scientific">Geodermatophilus telluris</name>
    <dbReference type="NCBI Taxonomy" id="1190417"/>
    <lineage>
        <taxon>Bacteria</taxon>
        <taxon>Bacillati</taxon>
        <taxon>Actinomycetota</taxon>
        <taxon>Actinomycetes</taxon>
        <taxon>Geodermatophilales</taxon>
        <taxon>Geodermatophilaceae</taxon>
        <taxon>Geodermatophilus</taxon>
    </lineage>
</organism>
<sequence>MPTAPGNRPGPFQDWSANRGRPGIQLVLLLFRLAQRARGDGGRLRRLPAAPLMLLYRLVALRLFGIDLPVSTAVGPGLAIHHGMGLVVNRATRIGGSVTLRHSTTLGARRTDEDCPVLAAHVDVGPHTVLLGAIRVGEGALVGAGSVVLHDVPPAASVAGNPARVLSTRGGTPC</sequence>
<evidence type="ECO:0000313" key="6">
    <source>
        <dbReference type="Proteomes" id="UP000199416"/>
    </source>
</evidence>
<dbReference type="GO" id="GO:0006535">
    <property type="term" value="P:cysteine biosynthetic process from serine"/>
    <property type="evidence" value="ECO:0007669"/>
    <property type="project" value="InterPro"/>
</dbReference>
<dbReference type="PROSITE" id="PS00101">
    <property type="entry name" value="HEXAPEP_TRANSFERASES"/>
    <property type="match status" value="1"/>
</dbReference>
<dbReference type="GO" id="GO:0009001">
    <property type="term" value="F:serine O-acetyltransferase activity"/>
    <property type="evidence" value="ECO:0007669"/>
    <property type="project" value="UniProtKB-EC"/>
</dbReference>
<keyword evidence="2" id="KW-0677">Repeat</keyword>
<dbReference type="Proteomes" id="UP000199416">
    <property type="component" value="Unassembled WGS sequence"/>
</dbReference>
<evidence type="ECO:0000256" key="1">
    <source>
        <dbReference type="ARBA" id="ARBA00022679"/>
    </source>
</evidence>
<accession>A0A1G6M2R9</accession>
<dbReference type="GO" id="GO:0005737">
    <property type="term" value="C:cytoplasm"/>
    <property type="evidence" value="ECO:0007669"/>
    <property type="project" value="InterPro"/>
</dbReference>
<evidence type="ECO:0000256" key="3">
    <source>
        <dbReference type="ARBA" id="ARBA00023315"/>
    </source>
</evidence>
<dbReference type="InterPro" id="IPR045304">
    <property type="entry name" value="LbH_SAT"/>
</dbReference>
<reference evidence="6" key="1">
    <citation type="submission" date="2016-10" db="EMBL/GenBank/DDBJ databases">
        <authorList>
            <person name="Varghese N."/>
            <person name="Submissions S."/>
        </authorList>
    </citation>
    <scope>NUCLEOTIDE SEQUENCE [LARGE SCALE GENOMIC DNA]</scope>
    <source>
        <strain evidence="6">DSM 45421</strain>
    </source>
</reference>
<evidence type="ECO:0000256" key="4">
    <source>
        <dbReference type="PIRNR" id="PIRNR000441"/>
    </source>
</evidence>
<dbReference type="InterPro" id="IPR011004">
    <property type="entry name" value="Trimer_LpxA-like_sf"/>
</dbReference>
<comment type="similarity">
    <text evidence="4">Belongs to the transferase hexapeptide repeat family.</text>
</comment>
<dbReference type="OrthoDB" id="9801456at2"/>
<dbReference type="RefSeq" id="WP_091365013.1">
    <property type="nucleotide sequence ID" value="NZ_FMZF01000002.1"/>
</dbReference>
<keyword evidence="6" id="KW-1185">Reference proteome</keyword>
<comment type="catalytic activity">
    <reaction evidence="4">
        <text>L-serine + acetyl-CoA = O-acetyl-L-serine + CoA</text>
        <dbReference type="Rhea" id="RHEA:24560"/>
        <dbReference type="ChEBI" id="CHEBI:33384"/>
        <dbReference type="ChEBI" id="CHEBI:57287"/>
        <dbReference type="ChEBI" id="CHEBI:57288"/>
        <dbReference type="ChEBI" id="CHEBI:58340"/>
        <dbReference type="EC" id="2.3.1.30"/>
    </reaction>
</comment>
<keyword evidence="1 4" id="KW-0808">Transferase</keyword>
<dbReference type="CDD" id="cd03354">
    <property type="entry name" value="LbH_SAT"/>
    <property type="match status" value="1"/>
</dbReference>
<evidence type="ECO:0000256" key="2">
    <source>
        <dbReference type="ARBA" id="ARBA00022737"/>
    </source>
</evidence>
<evidence type="ECO:0000313" key="5">
    <source>
        <dbReference type="EMBL" id="SDC49760.1"/>
    </source>
</evidence>
<dbReference type="STRING" id="1190417.SAMN05660690_1659"/>
<dbReference type="AlphaFoldDB" id="A0A1G6M2R9"/>
<dbReference type="InterPro" id="IPR005881">
    <property type="entry name" value="Ser_O-AcTrfase"/>
</dbReference>
<gene>
    <name evidence="5" type="ORF">SAMN05660690_1659</name>
</gene>
<dbReference type="EMBL" id="FMZF01000002">
    <property type="protein sequence ID" value="SDC49760.1"/>
    <property type="molecule type" value="Genomic_DNA"/>
</dbReference>
<dbReference type="PANTHER" id="PTHR42811">
    <property type="entry name" value="SERINE ACETYLTRANSFERASE"/>
    <property type="match status" value="1"/>
</dbReference>
<name>A0A1G6M2R9_9ACTN</name>
<keyword evidence="3 4" id="KW-0012">Acyltransferase</keyword>
<dbReference type="SUPFAM" id="SSF51161">
    <property type="entry name" value="Trimeric LpxA-like enzymes"/>
    <property type="match status" value="1"/>
</dbReference>